<protein>
    <submittedName>
        <fullName evidence="2">OLC1v1004370C1</fullName>
    </submittedName>
</protein>
<organism evidence="2 3">
    <name type="scientific">Oldenlandia corymbosa var. corymbosa</name>
    <dbReference type="NCBI Taxonomy" id="529605"/>
    <lineage>
        <taxon>Eukaryota</taxon>
        <taxon>Viridiplantae</taxon>
        <taxon>Streptophyta</taxon>
        <taxon>Embryophyta</taxon>
        <taxon>Tracheophyta</taxon>
        <taxon>Spermatophyta</taxon>
        <taxon>Magnoliopsida</taxon>
        <taxon>eudicotyledons</taxon>
        <taxon>Gunneridae</taxon>
        <taxon>Pentapetalae</taxon>
        <taxon>asterids</taxon>
        <taxon>lamiids</taxon>
        <taxon>Gentianales</taxon>
        <taxon>Rubiaceae</taxon>
        <taxon>Rubioideae</taxon>
        <taxon>Spermacoceae</taxon>
        <taxon>Hedyotis-Oldenlandia complex</taxon>
        <taxon>Oldenlandia</taxon>
    </lineage>
</organism>
<feature type="region of interest" description="Disordered" evidence="1">
    <location>
        <begin position="115"/>
        <end position="136"/>
    </location>
</feature>
<sequence>MAQCSNCVSNKRRSPSDLYAQHPSSKRAALELPSSSASSSGEQLLQNGYTIMPTKNLYDQFSDGALPNSLINNPFQEQNSGVDSLPIPAQPSQQPLYRTYSEPIPEAYQVVATAASPRPPAAGKFTSPPGLLKQESPGTKRFRRMKRRLREMSKWWDEVIKEDEEEEDAVVSENKDQCPPKDDCDCVASQGSESEEACHDDQEAVWVERKGEVLILHFQCPCSKGYQILLSQNSCYYKLSSF</sequence>
<evidence type="ECO:0000256" key="1">
    <source>
        <dbReference type="SAM" id="MobiDB-lite"/>
    </source>
</evidence>
<dbReference type="Proteomes" id="UP001161247">
    <property type="component" value="Chromosome 5"/>
</dbReference>
<feature type="region of interest" description="Disordered" evidence="1">
    <location>
        <begin position="1"/>
        <end position="42"/>
    </location>
</feature>
<accession>A0AAV1DEJ3</accession>
<dbReference type="EMBL" id="OX459122">
    <property type="protein sequence ID" value="CAI9105444.1"/>
    <property type="molecule type" value="Genomic_DNA"/>
</dbReference>
<evidence type="ECO:0000313" key="2">
    <source>
        <dbReference type="EMBL" id="CAI9105444.1"/>
    </source>
</evidence>
<keyword evidence="3" id="KW-1185">Reference proteome</keyword>
<proteinExistence type="predicted"/>
<evidence type="ECO:0000313" key="3">
    <source>
        <dbReference type="Proteomes" id="UP001161247"/>
    </source>
</evidence>
<name>A0AAV1DEJ3_OLDCO</name>
<gene>
    <name evidence="2" type="ORF">OLC1_LOCUS14139</name>
</gene>
<reference evidence="2" key="1">
    <citation type="submission" date="2023-03" db="EMBL/GenBank/DDBJ databases">
        <authorList>
            <person name="Julca I."/>
        </authorList>
    </citation>
    <scope>NUCLEOTIDE SEQUENCE</scope>
</reference>
<dbReference type="AlphaFoldDB" id="A0AAV1DEJ3"/>